<keyword evidence="8" id="KW-1185">Reference proteome</keyword>
<evidence type="ECO:0000259" key="6">
    <source>
        <dbReference type="PROSITE" id="PS50865"/>
    </source>
</evidence>
<dbReference type="SUPFAM" id="SSF82199">
    <property type="entry name" value="SET domain"/>
    <property type="match status" value="1"/>
</dbReference>
<reference evidence="7" key="1">
    <citation type="journal article" date="2023" name="G3 (Bethesda)">
        <title>Whole genome assemblies of Zophobas morio and Tenebrio molitor.</title>
        <authorList>
            <person name="Kaur S."/>
            <person name="Stinson S.A."/>
            <person name="diCenzo G.C."/>
        </authorList>
    </citation>
    <scope>NUCLEOTIDE SEQUENCE</scope>
    <source>
        <strain evidence="7">QUZm001</strain>
    </source>
</reference>
<dbReference type="EMBL" id="JALNTZ010000007">
    <property type="protein sequence ID" value="KAJ3645436.1"/>
    <property type="molecule type" value="Genomic_DNA"/>
</dbReference>
<evidence type="ECO:0000313" key="8">
    <source>
        <dbReference type="Proteomes" id="UP001168821"/>
    </source>
</evidence>
<keyword evidence="3" id="KW-0862">Zinc</keyword>
<dbReference type="InterPro" id="IPR002893">
    <property type="entry name" value="Znf_MYND"/>
</dbReference>
<dbReference type="Gene3D" id="1.10.220.160">
    <property type="match status" value="1"/>
</dbReference>
<organism evidence="7 8">
    <name type="scientific">Zophobas morio</name>
    <dbReference type="NCBI Taxonomy" id="2755281"/>
    <lineage>
        <taxon>Eukaryota</taxon>
        <taxon>Metazoa</taxon>
        <taxon>Ecdysozoa</taxon>
        <taxon>Arthropoda</taxon>
        <taxon>Hexapoda</taxon>
        <taxon>Insecta</taxon>
        <taxon>Pterygota</taxon>
        <taxon>Neoptera</taxon>
        <taxon>Endopterygota</taxon>
        <taxon>Coleoptera</taxon>
        <taxon>Polyphaga</taxon>
        <taxon>Cucujiformia</taxon>
        <taxon>Tenebrionidae</taxon>
        <taxon>Zophobas</taxon>
    </lineage>
</organism>
<comment type="caution">
    <text evidence="7">The sequence shown here is derived from an EMBL/GenBank/DDBJ whole genome shotgun (WGS) entry which is preliminary data.</text>
</comment>
<dbReference type="Pfam" id="PF00856">
    <property type="entry name" value="SET"/>
    <property type="match status" value="1"/>
</dbReference>
<accession>A0AA38HXI1</accession>
<keyword evidence="1" id="KW-0479">Metal-binding</keyword>
<dbReference type="SUPFAM" id="SSF48452">
    <property type="entry name" value="TPR-like"/>
    <property type="match status" value="1"/>
</dbReference>
<evidence type="ECO:0000256" key="1">
    <source>
        <dbReference type="ARBA" id="ARBA00022723"/>
    </source>
</evidence>
<dbReference type="GO" id="GO:0008276">
    <property type="term" value="F:protein methyltransferase activity"/>
    <property type="evidence" value="ECO:0007669"/>
    <property type="project" value="UniProtKB-ARBA"/>
</dbReference>
<keyword evidence="2 4" id="KW-0863">Zinc-finger</keyword>
<feature type="domain" description="SET" evidence="5">
    <location>
        <begin position="176"/>
        <end position="437"/>
    </location>
</feature>
<dbReference type="PROSITE" id="PS50865">
    <property type="entry name" value="ZF_MYND_2"/>
    <property type="match status" value="1"/>
</dbReference>
<dbReference type="AlphaFoldDB" id="A0AA38HXI1"/>
<name>A0AA38HXI1_9CUCU</name>
<dbReference type="InterPro" id="IPR011990">
    <property type="entry name" value="TPR-like_helical_dom_sf"/>
</dbReference>
<dbReference type="Gene3D" id="1.25.40.10">
    <property type="entry name" value="Tetratricopeptide repeat domain"/>
    <property type="match status" value="1"/>
</dbReference>
<dbReference type="Gene3D" id="2.170.270.10">
    <property type="entry name" value="SET domain"/>
    <property type="match status" value="1"/>
</dbReference>
<evidence type="ECO:0000313" key="7">
    <source>
        <dbReference type="EMBL" id="KAJ3645436.1"/>
    </source>
</evidence>
<gene>
    <name evidence="7" type="ORF">Zmor_023093</name>
</gene>
<dbReference type="Gene3D" id="6.10.140.2220">
    <property type="match status" value="1"/>
</dbReference>
<evidence type="ECO:0000256" key="3">
    <source>
        <dbReference type="ARBA" id="ARBA00022833"/>
    </source>
</evidence>
<dbReference type="PANTHER" id="PTHR47111:SF1">
    <property type="entry name" value="SET AND MYND DOMAIN-CONTAINING PROTEIN 4"/>
    <property type="match status" value="1"/>
</dbReference>
<dbReference type="Proteomes" id="UP001168821">
    <property type="component" value="Unassembled WGS sequence"/>
</dbReference>
<dbReference type="PANTHER" id="PTHR47111">
    <property type="entry name" value="BCDNA.LD29892"/>
    <property type="match status" value="1"/>
</dbReference>
<protein>
    <recommendedName>
        <fullName evidence="9">SET and MYND domain-containing protein 4</fullName>
    </recommendedName>
</protein>
<evidence type="ECO:0000256" key="2">
    <source>
        <dbReference type="ARBA" id="ARBA00022771"/>
    </source>
</evidence>
<dbReference type="GO" id="GO:0008270">
    <property type="term" value="F:zinc ion binding"/>
    <property type="evidence" value="ECO:0007669"/>
    <property type="project" value="UniProtKB-KW"/>
</dbReference>
<dbReference type="PROSITE" id="PS50280">
    <property type="entry name" value="SET"/>
    <property type="match status" value="1"/>
</dbReference>
<evidence type="ECO:0000259" key="5">
    <source>
        <dbReference type="PROSITE" id="PS50280"/>
    </source>
</evidence>
<dbReference type="InterPro" id="IPR001214">
    <property type="entry name" value="SET_dom"/>
</dbReference>
<evidence type="ECO:0008006" key="9">
    <source>
        <dbReference type="Google" id="ProtNLM"/>
    </source>
</evidence>
<proteinExistence type="predicted"/>
<dbReference type="GO" id="GO:0008757">
    <property type="term" value="F:S-adenosylmethionine-dependent methyltransferase activity"/>
    <property type="evidence" value="ECO:0007669"/>
    <property type="project" value="UniProtKB-ARBA"/>
</dbReference>
<sequence length="561" mass="63701">MASYVGTEFNDLAKLLFNTISNLKPEFNPIEYLDAFESMKTNLDKVNFVYADIKKYPNVFAKYMKDTKSDELAFTHIDGGKRKCLVGKYWDALEDFTQSVAAAESETVLALGYGHRAECFLKLEMPDKCLEEVERASAGYPKDLIEKLVEIKTQAESMVPCLSSYYESLPGDDFDNCIRVERDDKFGTHVVATRDVEVGDIIMIEEPFTSVLTSDRLTHCHQCQNLCYNPVPCNKCTVALFCSDSCKNEAQSYHKYECPILLTICYRVRCEFAADSSILLALKIALLTKECYPQKEMLQLKDSDKYLVVHFLKSRAMFSRFDIFHQAILTAVIYELLWNYTSFFSGIFATSRTSDTFKEIMLVQLQTTLSNVATIYEYVQKLNYNGTNNFGVGAYSLFSLFTHSCCANVMKTFHGNKLVLRALNTIKEGEQCFVNRYGLRYDVSSTLDREQYFITQKLQKCLCKACEEHWSANLGDVAKICEDLNIDVIELGDIVRSVIGSDVQKARNFLPTLITQLKECEDLEPQGSALALKSLIAHCYVIFGNKKIECDKSIAEIGFVP</sequence>
<dbReference type="GO" id="GO:0008170">
    <property type="term" value="F:N-methyltransferase activity"/>
    <property type="evidence" value="ECO:0007669"/>
    <property type="project" value="UniProtKB-ARBA"/>
</dbReference>
<feature type="domain" description="MYND-type" evidence="6">
    <location>
        <begin position="220"/>
        <end position="258"/>
    </location>
</feature>
<evidence type="ECO:0000256" key="4">
    <source>
        <dbReference type="PROSITE-ProRule" id="PRU00134"/>
    </source>
</evidence>
<dbReference type="InterPro" id="IPR046341">
    <property type="entry name" value="SET_dom_sf"/>
</dbReference>